<evidence type="ECO:0000313" key="4">
    <source>
        <dbReference type="Proteomes" id="UP000612899"/>
    </source>
</evidence>
<dbReference type="InterPro" id="IPR029044">
    <property type="entry name" value="Nucleotide-diphossugar_trans"/>
</dbReference>
<protein>
    <recommendedName>
        <fullName evidence="2">Glycosyltransferase 2-like domain-containing protein</fullName>
    </recommendedName>
</protein>
<comment type="caution">
    <text evidence="3">The sequence shown here is derived from an EMBL/GenBank/DDBJ whole genome shotgun (WGS) entry which is preliminary data.</text>
</comment>
<keyword evidence="4" id="KW-1185">Reference proteome</keyword>
<dbReference type="InterPro" id="IPR050256">
    <property type="entry name" value="Glycosyltransferase_2"/>
</dbReference>
<proteinExistence type="inferred from homology"/>
<sequence length="265" mass="28782">MTSIIIPAYNEGGRIGGNLTLLTDGLSANEFEIIVVANGCVDGTAEIARSIPGVLVIELPEAGKVAALRAGDAAATRLARIYLDADIPLSASEARALAQAVSQPGVHAATGRRRVLTRGSGLPVRAYYAINRRLPVFRDGLFGRGVIALSAVGRSRFERFPDAIADDLFLDSLFEPQEKRHLAEVVTTVTAPRKTAQLIRRVARMRAGYRLMRLMSVPRPASNTSWLRHVVLARPWLWPAGVCYVVVTICAEMISRRLTLEWSAG</sequence>
<evidence type="ECO:0000313" key="3">
    <source>
        <dbReference type="EMBL" id="GIH10149.1"/>
    </source>
</evidence>
<name>A0A8J3VK70_9ACTN</name>
<accession>A0A8J3VK70</accession>
<dbReference type="RefSeq" id="WP_203913865.1">
    <property type="nucleotide sequence ID" value="NZ_BONY01000085.1"/>
</dbReference>
<dbReference type="Gene3D" id="3.90.550.10">
    <property type="entry name" value="Spore Coat Polysaccharide Biosynthesis Protein SpsA, Chain A"/>
    <property type="match status" value="1"/>
</dbReference>
<dbReference type="EMBL" id="BONY01000085">
    <property type="protein sequence ID" value="GIH10149.1"/>
    <property type="molecule type" value="Genomic_DNA"/>
</dbReference>
<dbReference type="PANTHER" id="PTHR48090:SF7">
    <property type="entry name" value="RFBJ PROTEIN"/>
    <property type="match status" value="1"/>
</dbReference>
<evidence type="ECO:0000259" key="2">
    <source>
        <dbReference type="Pfam" id="PF00535"/>
    </source>
</evidence>
<comment type="similarity">
    <text evidence="1">Belongs to the glycosyltransferase 2 family.</text>
</comment>
<dbReference type="Pfam" id="PF00535">
    <property type="entry name" value="Glycos_transf_2"/>
    <property type="match status" value="1"/>
</dbReference>
<reference evidence="3" key="1">
    <citation type="submission" date="2021-01" db="EMBL/GenBank/DDBJ databases">
        <title>Whole genome shotgun sequence of Rhizocola hellebori NBRC 109834.</title>
        <authorList>
            <person name="Komaki H."/>
            <person name="Tamura T."/>
        </authorList>
    </citation>
    <scope>NUCLEOTIDE SEQUENCE</scope>
    <source>
        <strain evidence="3">NBRC 109834</strain>
    </source>
</reference>
<evidence type="ECO:0000256" key="1">
    <source>
        <dbReference type="ARBA" id="ARBA00006739"/>
    </source>
</evidence>
<feature type="domain" description="Glycosyltransferase 2-like" evidence="2">
    <location>
        <begin position="3"/>
        <end position="126"/>
    </location>
</feature>
<dbReference type="AlphaFoldDB" id="A0A8J3VK70"/>
<organism evidence="3 4">
    <name type="scientific">Rhizocola hellebori</name>
    <dbReference type="NCBI Taxonomy" id="1392758"/>
    <lineage>
        <taxon>Bacteria</taxon>
        <taxon>Bacillati</taxon>
        <taxon>Actinomycetota</taxon>
        <taxon>Actinomycetes</taxon>
        <taxon>Micromonosporales</taxon>
        <taxon>Micromonosporaceae</taxon>
        <taxon>Rhizocola</taxon>
    </lineage>
</organism>
<dbReference type="Proteomes" id="UP000612899">
    <property type="component" value="Unassembled WGS sequence"/>
</dbReference>
<dbReference type="InterPro" id="IPR001173">
    <property type="entry name" value="Glyco_trans_2-like"/>
</dbReference>
<gene>
    <name evidence="3" type="ORF">Rhe02_82160</name>
</gene>
<dbReference type="SUPFAM" id="SSF53448">
    <property type="entry name" value="Nucleotide-diphospho-sugar transferases"/>
    <property type="match status" value="1"/>
</dbReference>
<dbReference type="PANTHER" id="PTHR48090">
    <property type="entry name" value="UNDECAPRENYL-PHOSPHATE 4-DEOXY-4-FORMAMIDO-L-ARABINOSE TRANSFERASE-RELATED"/>
    <property type="match status" value="1"/>
</dbReference>